<evidence type="ECO:0000256" key="2">
    <source>
        <dbReference type="ARBA" id="ARBA00022475"/>
    </source>
</evidence>
<dbReference type="InterPro" id="IPR032018">
    <property type="entry name" value="LppA/LppB/LprP"/>
</dbReference>
<dbReference type="Pfam" id="PF16708">
    <property type="entry name" value="LppA"/>
    <property type="match status" value="1"/>
</dbReference>
<evidence type="ECO:0000256" key="3">
    <source>
        <dbReference type="ARBA" id="ARBA00022729"/>
    </source>
</evidence>
<evidence type="ECO:0000313" key="8">
    <source>
        <dbReference type="Proteomes" id="UP000183263"/>
    </source>
</evidence>
<evidence type="ECO:0000313" key="7">
    <source>
        <dbReference type="EMBL" id="SDI12703.1"/>
    </source>
</evidence>
<evidence type="ECO:0000256" key="5">
    <source>
        <dbReference type="ARBA" id="ARBA00023139"/>
    </source>
</evidence>
<proteinExistence type="predicted"/>
<gene>
    <name evidence="7" type="ORF">SAMN05444695_105128</name>
</gene>
<comment type="subcellular location">
    <subcellularLocation>
        <location evidence="1">Cell membrane</location>
        <topology evidence="1">Lipid-anchor</topology>
    </subcellularLocation>
</comment>
<reference evidence="7 8" key="1">
    <citation type="submission" date="2016-10" db="EMBL/GenBank/DDBJ databases">
        <authorList>
            <person name="de Groot N.N."/>
        </authorList>
    </citation>
    <scope>NUCLEOTIDE SEQUENCE [LARGE SCALE GENOMIC DNA]</scope>
    <source>
        <strain evidence="7 8">DSM 44892</strain>
    </source>
</reference>
<evidence type="ECO:0000256" key="1">
    <source>
        <dbReference type="ARBA" id="ARBA00004193"/>
    </source>
</evidence>
<evidence type="ECO:0000256" key="4">
    <source>
        <dbReference type="ARBA" id="ARBA00023136"/>
    </source>
</evidence>
<dbReference type="Gene3D" id="3.30.2030.20">
    <property type="match status" value="1"/>
</dbReference>
<keyword evidence="6 7" id="KW-0449">Lipoprotein</keyword>
<keyword evidence="3" id="KW-0732">Signal</keyword>
<sequence length="176" mass="19591">MSWEEHKQVKFEQNMGLLVQRPSLEEIEARYAAMQEEMKASVVAVAPQVEWSTSDEVRQGLCSGELSGSRATEIKFPTWMWMWTSADQEWPAMLDAVSSVASRYGFTDPNTVAGQSGNRDVRLYDEFGGQVRFGYNVNLTLSVHSGCHVRQEAKDRFLSGDTSAPSYGGDRTPPSG</sequence>
<dbReference type="EMBL" id="FNDN01000005">
    <property type="protein sequence ID" value="SDI12703.1"/>
    <property type="molecule type" value="Genomic_DNA"/>
</dbReference>
<dbReference type="AlphaFoldDB" id="A0A1G8I1E0"/>
<protein>
    <submittedName>
        <fullName evidence="7">Lipoprotein</fullName>
    </submittedName>
</protein>
<evidence type="ECO:0000256" key="6">
    <source>
        <dbReference type="ARBA" id="ARBA00023288"/>
    </source>
</evidence>
<dbReference type="Proteomes" id="UP000183263">
    <property type="component" value="Unassembled WGS sequence"/>
</dbReference>
<dbReference type="GO" id="GO:0005886">
    <property type="term" value="C:plasma membrane"/>
    <property type="evidence" value="ECO:0007669"/>
    <property type="project" value="UniProtKB-SubCell"/>
</dbReference>
<keyword evidence="5" id="KW-0564">Palmitate</keyword>
<keyword evidence="2" id="KW-1003">Cell membrane</keyword>
<dbReference type="RefSeq" id="WP_072737437.1">
    <property type="nucleotide sequence ID" value="NZ_CP048813.1"/>
</dbReference>
<name>A0A1G8I1E0_9NOCA</name>
<keyword evidence="4" id="KW-0472">Membrane</keyword>
<accession>A0A1G8I1E0</accession>
<organism evidence="7 8">
    <name type="scientific">Rhodococcus triatomae</name>
    <dbReference type="NCBI Taxonomy" id="300028"/>
    <lineage>
        <taxon>Bacteria</taxon>
        <taxon>Bacillati</taxon>
        <taxon>Actinomycetota</taxon>
        <taxon>Actinomycetes</taxon>
        <taxon>Mycobacteriales</taxon>
        <taxon>Nocardiaceae</taxon>
        <taxon>Rhodococcus</taxon>
    </lineage>
</organism>
<keyword evidence="8" id="KW-1185">Reference proteome</keyword>